<evidence type="ECO:0000313" key="2">
    <source>
        <dbReference type="Proteomes" id="UP000828048"/>
    </source>
</evidence>
<proteinExistence type="predicted"/>
<reference evidence="1 2" key="1">
    <citation type="journal article" date="2021" name="Hortic Res">
        <title>High-quality reference genome and annotation aids understanding of berry development for evergreen blueberry (Vaccinium darrowii).</title>
        <authorList>
            <person name="Yu J."/>
            <person name="Hulse-Kemp A.M."/>
            <person name="Babiker E."/>
            <person name="Staton M."/>
        </authorList>
    </citation>
    <scope>NUCLEOTIDE SEQUENCE [LARGE SCALE GENOMIC DNA]</scope>
    <source>
        <strain evidence="2">cv. NJ 8807/NJ 8810</strain>
        <tissue evidence="1">Young leaf</tissue>
    </source>
</reference>
<evidence type="ECO:0000313" key="1">
    <source>
        <dbReference type="EMBL" id="KAH7838845.1"/>
    </source>
</evidence>
<name>A0ACB7XE97_9ERIC</name>
<sequence length="140" mass="15388">MKKCELCNSAASMYCGSDRAVLCWDCDTKIHAANFLVAKHVRTLLCHACQSPTPWTGSGPKFGPTVSVCETCFHSTNRSYRTRGEEEEAEDELETDTEEEEEEDDDGNDQVVPVPPPLVSTSPRRTAESSSSRTGYAHLG</sequence>
<protein>
    <submittedName>
        <fullName evidence="1">Uncharacterized protein</fullName>
    </submittedName>
</protein>
<organism evidence="1 2">
    <name type="scientific">Vaccinium darrowii</name>
    <dbReference type="NCBI Taxonomy" id="229202"/>
    <lineage>
        <taxon>Eukaryota</taxon>
        <taxon>Viridiplantae</taxon>
        <taxon>Streptophyta</taxon>
        <taxon>Embryophyta</taxon>
        <taxon>Tracheophyta</taxon>
        <taxon>Spermatophyta</taxon>
        <taxon>Magnoliopsida</taxon>
        <taxon>eudicotyledons</taxon>
        <taxon>Gunneridae</taxon>
        <taxon>Pentapetalae</taxon>
        <taxon>asterids</taxon>
        <taxon>Ericales</taxon>
        <taxon>Ericaceae</taxon>
        <taxon>Vaccinioideae</taxon>
        <taxon>Vaccinieae</taxon>
        <taxon>Vaccinium</taxon>
    </lineage>
</organism>
<gene>
    <name evidence="1" type="ORF">Vadar_031884</name>
</gene>
<dbReference type="Proteomes" id="UP000828048">
    <property type="component" value="Chromosome 6"/>
</dbReference>
<accession>A0ACB7XE97</accession>
<dbReference type="EMBL" id="CM037156">
    <property type="protein sequence ID" value="KAH7838845.1"/>
    <property type="molecule type" value="Genomic_DNA"/>
</dbReference>
<comment type="caution">
    <text evidence="1">The sequence shown here is derived from an EMBL/GenBank/DDBJ whole genome shotgun (WGS) entry which is preliminary data.</text>
</comment>
<keyword evidence="2" id="KW-1185">Reference proteome</keyword>